<evidence type="ECO:0000256" key="4">
    <source>
        <dbReference type="RuleBase" id="RU004273"/>
    </source>
</evidence>
<dbReference type="EMBL" id="HBIN01002689">
    <property type="protein sequence ID" value="CAE0431459.1"/>
    <property type="molecule type" value="Transcribed_RNA"/>
</dbReference>
<evidence type="ECO:0000256" key="2">
    <source>
        <dbReference type="ARBA" id="ARBA00022723"/>
    </source>
</evidence>
<comment type="similarity">
    <text evidence="4">Belongs to the PPP phosphatase family.</text>
</comment>
<dbReference type="PANTHER" id="PTHR45668">
    <property type="entry name" value="SERINE/THREONINE-PROTEIN PHOSPHATASE 5-RELATED"/>
    <property type="match status" value="1"/>
</dbReference>
<dbReference type="Gene3D" id="3.60.21.10">
    <property type="match status" value="1"/>
</dbReference>
<dbReference type="InterPro" id="IPR004843">
    <property type="entry name" value="Calcineurin-like_PHP"/>
</dbReference>
<gene>
    <name evidence="6" type="ORF">ASTO00021_LOCUS1796</name>
    <name evidence="7" type="ORF">ASTO00021_LOCUS1797</name>
</gene>
<dbReference type="SMART" id="SM00156">
    <property type="entry name" value="PP2Ac"/>
    <property type="match status" value="1"/>
</dbReference>
<keyword evidence="3" id="KW-0464">Manganese</keyword>
<reference evidence="6" key="1">
    <citation type="submission" date="2021-01" db="EMBL/GenBank/DDBJ databases">
        <authorList>
            <person name="Corre E."/>
            <person name="Pelletier E."/>
            <person name="Niang G."/>
            <person name="Scheremetjew M."/>
            <person name="Finn R."/>
            <person name="Kale V."/>
            <person name="Holt S."/>
            <person name="Cochrane G."/>
            <person name="Meng A."/>
            <person name="Brown T."/>
            <person name="Cohen L."/>
        </authorList>
    </citation>
    <scope>NUCLEOTIDE SEQUENCE</scope>
    <source>
        <strain evidence="6">GSBS06</strain>
    </source>
</reference>
<dbReference type="Pfam" id="PF00149">
    <property type="entry name" value="Metallophos"/>
    <property type="match status" value="1"/>
</dbReference>
<comment type="catalytic activity">
    <reaction evidence="4">
        <text>O-phospho-L-threonyl-[protein] + H2O = L-threonyl-[protein] + phosphate</text>
        <dbReference type="Rhea" id="RHEA:47004"/>
        <dbReference type="Rhea" id="RHEA-COMP:11060"/>
        <dbReference type="Rhea" id="RHEA-COMP:11605"/>
        <dbReference type="ChEBI" id="CHEBI:15377"/>
        <dbReference type="ChEBI" id="CHEBI:30013"/>
        <dbReference type="ChEBI" id="CHEBI:43474"/>
        <dbReference type="ChEBI" id="CHEBI:61977"/>
        <dbReference type="EC" id="3.1.3.16"/>
    </reaction>
</comment>
<dbReference type="PROSITE" id="PS00125">
    <property type="entry name" value="SER_THR_PHOSPHATASE"/>
    <property type="match status" value="1"/>
</dbReference>
<dbReference type="InterPro" id="IPR051134">
    <property type="entry name" value="PPP_phosphatase"/>
</dbReference>
<proteinExistence type="inferred from homology"/>
<dbReference type="PRINTS" id="PR00114">
    <property type="entry name" value="STPHPHTASE"/>
</dbReference>
<dbReference type="EMBL" id="HBIN01002690">
    <property type="protein sequence ID" value="CAE0431460.1"/>
    <property type="molecule type" value="Transcribed_RNA"/>
</dbReference>
<dbReference type="EC" id="3.1.3.16" evidence="4"/>
<feature type="domain" description="Serine/threonine specific protein phosphatases" evidence="5">
    <location>
        <begin position="18"/>
        <end position="23"/>
    </location>
</feature>
<evidence type="ECO:0000256" key="1">
    <source>
        <dbReference type="ARBA" id="ARBA00001936"/>
    </source>
</evidence>
<keyword evidence="4" id="KW-0378">Hydrolase</keyword>
<dbReference type="InterPro" id="IPR006186">
    <property type="entry name" value="Ser/Thr-sp_prot-phosphatase"/>
</dbReference>
<dbReference type="PANTHER" id="PTHR45668:SF9">
    <property type="entry name" value="SERINE_THREONINE-PROTEIN PHOSPHATASE 7"/>
    <property type="match status" value="1"/>
</dbReference>
<protein>
    <recommendedName>
        <fullName evidence="4">Serine/threonine-protein phosphatase</fullName>
        <ecNumber evidence="4">3.1.3.16</ecNumber>
    </recommendedName>
</protein>
<organism evidence="6">
    <name type="scientific">Aplanochytrium stocchinoi</name>
    <dbReference type="NCBI Taxonomy" id="215587"/>
    <lineage>
        <taxon>Eukaryota</taxon>
        <taxon>Sar</taxon>
        <taxon>Stramenopiles</taxon>
        <taxon>Bigyra</taxon>
        <taxon>Labyrinthulomycetes</taxon>
        <taxon>Thraustochytrida</taxon>
        <taxon>Thraustochytriidae</taxon>
        <taxon>Aplanochytrium</taxon>
    </lineage>
</organism>
<dbReference type="GO" id="GO:0004722">
    <property type="term" value="F:protein serine/threonine phosphatase activity"/>
    <property type="evidence" value="ECO:0007669"/>
    <property type="project" value="UniProtKB-EC"/>
</dbReference>
<comment type="cofactor">
    <cofactor evidence="1">
        <name>Mn(2+)</name>
        <dbReference type="ChEBI" id="CHEBI:29035"/>
    </cofactor>
</comment>
<dbReference type="SUPFAM" id="SSF56300">
    <property type="entry name" value="Metallo-dependent phosphatases"/>
    <property type="match status" value="1"/>
</dbReference>
<accession>A0A6S8AAH5</accession>
<dbReference type="InterPro" id="IPR029052">
    <property type="entry name" value="Metallo-depent_PP-like"/>
</dbReference>
<name>A0A6S8AAH5_9STRA</name>
<dbReference type="GO" id="GO:0046872">
    <property type="term" value="F:metal ion binding"/>
    <property type="evidence" value="ECO:0007669"/>
    <property type="project" value="UniProtKB-KW"/>
</dbReference>
<dbReference type="AlphaFoldDB" id="A0A6S8AAH5"/>
<sequence>MLLLIAYKVLLPKHFYLLRGNHETRAMNLRYGFYHEVLMKYDMGIMELFWELFDWLPLAAVIESKIFVVHGGLFKEDMITMESIQNIQRNREPPSEGIMHDILWSDPKSSPGTSFNFDRGGGLLFGPDVTKSFLKLNGLELIIRSHQVREDGYSVEHDGKLLTVFSAPNYCDTMGNKGAFIRFTAPSHVPEFVQFDANPHPNVPPMAHMRAFHQIRAKL</sequence>
<evidence type="ECO:0000313" key="7">
    <source>
        <dbReference type="EMBL" id="CAE0431460.1"/>
    </source>
</evidence>
<keyword evidence="2" id="KW-0479">Metal-binding</keyword>
<evidence type="ECO:0000313" key="6">
    <source>
        <dbReference type="EMBL" id="CAE0431459.1"/>
    </source>
</evidence>
<evidence type="ECO:0000256" key="3">
    <source>
        <dbReference type="ARBA" id="ARBA00023211"/>
    </source>
</evidence>
<evidence type="ECO:0000259" key="5">
    <source>
        <dbReference type="PROSITE" id="PS00125"/>
    </source>
</evidence>